<sequence length="346" mass="38532">MSFSSSYVLFPLLVQSFLLMLLLRPVNGDVEIPSNLPNSALIFIKPHANTQATQDLVIDKLNSANIRVLTQVDIGGKEIDEKGLIDQHYYSIASKATILPAKDIPVPPEKFQEAFGESWEQVLQEDRAVNAMEACKRFGCTPEQLNEAWNKVEAVKFGGGFYCAKVSVKKQQPTLYVFNAFFMAMRSKFVGPDKEIRCYVVEWDPEELSWAAFRQNILGPTDPTDAPPQSIRRTILDQYQSLGLVGEPNKSDNGVHASASAFEGLAEKMNWLNLDPELDQLGKLLLDSGLTKSRISEWAKDPQVKISDSNVGSVFDELEELDAPACIKKMLLLDRMNSLSSVGEEL</sequence>
<dbReference type="AlphaFoldDB" id="A0A9K3LCT0"/>
<accession>A0A9K3LCT0</accession>
<keyword evidence="1" id="KW-0732">Signal</keyword>
<evidence type="ECO:0000313" key="2">
    <source>
        <dbReference type="EMBL" id="KAG7359777.1"/>
    </source>
</evidence>
<comment type="caution">
    <text evidence="2">The sequence shown here is derived from an EMBL/GenBank/DDBJ whole genome shotgun (WGS) entry which is preliminary data.</text>
</comment>
<evidence type="ECO:0000313" key="3">
    <source>
        <dbReference type="Proteomes" id="UP000693970"/>
    </source>
</evidence>
<feature type="chain" id="PRO_5039934416" evidence="1">
    <location>
        <begin position="29"/>
        <end position="346"/>
    </location>
</feature>
<organism evidence="2 3">
    <name type="scientific">Nitzschia inconspicua</name>
    <dbReference type="NCBI Taxonomy" id="303405"/>
    <lineage>
        <taxon>Eukaryota</taxon>
        <taxon>Sar</taxon>
        <taxon>Stramenopiles</taxon>
        <taxon>Ochrophyta</taxon>
        <taxon>Bacillariophyta</taxon>
        <taxon>Bacillariophyceae</taxon>
        <taxon>Bacillariophycidae</taxon>
        <taxon>Bacillariales</taxon>
        <taxon>Bacillariaceae</taxon>
        <taxon>Nitzschia</taxon>
    </lineage>
</organism>
<evidence type="ECO:0000256" key="1">
    <source>
        <dbReference type="SAM" id="SignalP"/>
    </source>
</evidence>
<dbReference type="EMBL" id="JAGRRH010000013">
    <property type="protein sequence ID" value="KAG7359777.1"/>
    <property type="molecule type" value="Genomic_DNA"/>
</dbReference>
<protein>
    <submittedName>
        <fullName evidence="2">Nucleoside diphosphate kinase</fullName>
    </submittedName>
</protein>
<feature type="signal peptide" evidence="1">
    <location>
        <begin position="1"/>
        <end position="28"/>
    </location>
</feature>
<dbReference type="Proteomes" id="UP000693970">
    <property type="component" value="Unassembled WGS sequence"/>
</dbReference>
<dbReference type="GO" id="GO:0016301">
    <property type="term" value="F:kinase activity"/>
    <property type="evidence" value="ECO:0007669"/>
    <property type="project" value="UniProtKB-KW"/>
</dbReference>
<proteinExistence type="predicted"/>
<keyword evidence="2" id="KW-0808">Transferase</keyword>
<keyword evidence="2" id="KW-0418">Kinase</keyword>
<reference evidence="2" key="2">
    <citation type="submission" date="2021-04" db="EMBL/GenBank/DDBJ databases">
        <authorList>
            <person name="Podell S."/>
        </authorList>
    </citation>
    <scope>NUCLEOTIDE SEQUENCE</scope>
    <source>
        <strain evidence="2">Hildebrandi</strain>
    </source>
</reference>
<name>A0A9K3LCT0_9STRA</name>
<gene>
    <name evidence="2" type="ORF">IV203_034875</name>
</gene>
<dbReference type="OrthoDB" id="2162449at2759"/>
<reference evidence="2" key="1">
    <citation type="journal article" date="2021" name="Sci. Rep.">
        <title>Diploid genomic architecture of Nitzschia inconspicua, an elite biomass production diatom.</title>
        <authorList>
            <person name="Oliver A."/>
            <person name="Podell S."/>
            <person name="Pinowska A."/>
            <person name="Traller J.C."/>
            <person name="Smith S.R."/>
            <person name="McClure R."/>
            <person name="Beliaev A."/>
            <person name="Bohutskyi P."/>
            <person name="Hill E.A."/>
            <person name="Rabines A."/>
            <person name="Zheng H."/>
            <person name="Allen L.Z."/>
            <person name="Kuo A."/>
            <person name="Grigoriev I.V."/>
            <person name="Allen A.E."/>
            <person name="Hazlebeck D."/>
            <person name="Allen E.E."/>
        </authorList>
    </citation>
    <scope>NUCLEOTIDE SEQUENCE</scope>
    <source>
        <strain evidence="2">Hildebrandi</strain>
    </source>
</reference>
<keyword evidence="3" id="KW-1185">Reference proteome</keyword>